<keyword evidence="2" id="KW-0813">Transport</keyword>
<dbReference type="Pfam" id="PF21349">
    <property type="entry name" value="RUBY_RBDX"/>
    <property type="match status" value="1"/>
</dbReference>
<evidence type="ECO:0000256" key="4">
    <source>
        <dbReference type="ARBA" id="ARBA00022982"/>
    </source>
</evidence>
<dbReference type="GO" id="GO:0016491">
    <property type="term" value="F:oxidoreductase activity"/>
    <property type="evidence" value="ECO:0007669"/>
    <property type="project" value="InterPro"/>
</dbReference>
<dbReference type="GO" id="GO:0005506">
    <property type="term" value="F:iron ion binding"/>
    <property type="evidence" value="ECO:0007669"/>
    <property type="project" value="InterPro"/>
</dbReference>
<sequence length="228" mass="25857">MVFVVIIRLETVAGKIYSGQFANSKIFIREGATRMKSLKGTKTAENLMKAFAGESQARTRYTYYASTAKKEGYVQISNLFTETADNEKEHAKRFFKFLLEDLQGEMVNIHADYPVAWGDTKANLLAAAKGENEEWAELYPHFADVADQEGFPAVATAFRKIAEVEKHHEARYRKLHDNLVNNTVYQKNTTVEWKCNNCGYIHTGDSAPELCPACVHPQGHFEVFVETY</sequence>
<dbReference type="InterPro" id="IPR048574">
    <property type="entry name" value="RUBY_RBDX"/>
</dbReference>
<dbReference type="InterPro" id="IPR009078">
    <property type="entry name" value="Ferritin-like_SF"/>
</dbReference>
<dbReference type="InterPro" id="IPR012347">
    <property type="entry name" value="Ferritin-like"/>
</dbReference>
<dbReference type="InterPro" id="IPR003251">
    <property type="entry name" value="Rr_diiron-bd_dom"/>
</dbReference>
<dbReference type="PANTHER" id="PTHR43865:SF1">
    <property type="entry name" value="RUBRERYTHRIN-RELATED"/>
    <property type="match status" value="1"/>
</dbReference>
<evidence type="ECO:0000259" key="6">
    <source>
        <dbReference type="PROSITE" id="PS50903"/>
    </source>
</evidence>
<keyword evidence="9" id="KW-1185">Reference proteome</keyword>
<evidence type="ECO:0000256" key="5">
    <source>
        <dbReference type="ARBA" id="ARBA00023004"/>
    </source>
</evidence>
<protein>
    <submittedName>
        <fullName evidence="8">Rubrerythrin</fullName>
    </submittedName>
</protein>
<dbReference type="CDD" id="cd01041">
    <property type="entry name" value="Rubrerythrin"/>
    <property type="match status" value="1"/>
</dbReference>
<dbReference type="Proteomes" id="UP000192738">
    <property type="component" value="Unassembled WGS sequence"/>
</dbReference>
<reference evidence="8 9" key="1">
    <citation type="submission" date="2017-04" db="EMBL/GenBank/DDBJ databases">
        <authorList>
            <person name="Afonso C.L."/>
            <person name="Miller P.J."/>
            <person name="Scott M.A."/>
            <person name="Spackman E."/>
            <person name="Goraichik I."/>
            <person name="Dimitrov K.M."/>
            <person name="Suarez D.L."/>
            <person name="Swayne D.E."/>
        </authorList>
    </citation>
    <scope>NUCLEOTIDE SEQUENCE [LARGE SCALE GENOMIC DNA]</scope>
    <source>
        <strain evidence="8 9">DSM 5090</strain>
    </source>
</reference>
<dbReference type="Gene3D" id="2.20.28.10">
    <property type="match status" value="1"/>
</dbReference>
<proteinExistence type="predicted"/>
<keyword evidence="3" id="KW-0479">Metal-binding</keyword>
<dbReference type="EMBL" id="FWXI01000004">
    <property type="protein sequence ID" value="SMC50948.1"/>
    <property type="molecule type" value="Genomic_DNA"/>
</dbReference>
<dbReference type="STRING" id="112901.SAMN04488500_104136"/>
<feature type="domain" description="Rubredoxin-like" evidence="6">
    <location>
        <begin position="190"/>
        <end position="224"/>
    </location>
</feature>
<feature type="domain" description="Ferritin-like diiron" evidence="7">
    <location>
        <begin position="37"/>
        <end position="183"/>
    </location>
</feature>
<dbReference type="PROSITE" id="PS50905">
    <property type="entry name" value="FERRITIN_LIKE"/>
    <property type="match status" value="1"/>
</dbReference>
<evidence type="ECO:0000259" key="7">
    <source>
        <dbReference type="PROSITE" id="PS50905"/>
    </source>
</evidence>
<dbReference type="Gene3D" id="1.20.1260.10">
    <property type="match status" value="1"/>
</dbReference>
<evidence type="ECO:0000313" key="8">
    <source>
        <dbReference type="EMBL" id="SMC50948.1"/>
    </source>
</evidence>
<comment type="cofactor">
    <cofactor evidence="1">
        <name>Fe(3+)</name>
        <dbReference type="ChEBI" id="CHEBI:29034"/>
    </cofactor>
</comment>
<gene>
    <name evidence="8" type="ORF">SAMN04488500_104136</name>
</gene>
<name>A0A1W1ZSB9_9FIRM</name>
<dbReference type="SUPFAM" id="SSF57802">
    <property type="entry name" value="Rubredoxin-like"/>
    <property type="match status" value="1"/>
</dbReference>
<dbReference type="AlphaFoldDB" id="A0A1W1ZSB9"/>
<dbReference type="PANTHER" id="PTHR43865">
    <property type="entry name" value="RUBRERYTHRIN-RELATED"/>
    <property type="match status" value="1"/>
</dbReference>
<organism evidence="8 9">
    <name type="scientific">Sporomusa malonica</name>
    <dbReference type="NCBI Taxonomy" id="112901"/>
    <lineage>
        <taxon>Bacteria</taxon>
        <taxon>Bacillati</taxon>
        <taxon>Bacillota</taxon>
        <taxon>Negativicutes</taxon>
        <taxon>Selenomonadales</taxon>
        <taxon>Sporomusaceae</taxon>
        <taxon>Sporomusa</taxon>
    </lineage>
</organism>
<evidence type="ECO:0000313" key="9">
    <source>
        <dbReference type="Proteomes" id="UP000192738"/>
    </source>
</evidence>
<keyword evidence="5" id="KW-0408">Iron</keyword>
<dbReference type="FunFam" id="2.20.28.10:FF:000018">
    <property type="entry name" value="Rubrerythrin"/>
    <property type="match status" value="1"/>
</dbReference>
<dbReference type="CDD" id="cd00729">
    <property type="entry name" value="rubredoxin_SM"/>
    <property type="match status" value="1"/>
</dbReference>
<accession>A0A1W1ZSB9</accession>
<dbReference type="NCBIfam" id="NF045767">
    <property type="entry name" value="RuberyRbr"/>
    <property type="match status" value="1"/>
</dbReference>
<dbReference type="InterPro" id="IPR052364">
    <property type="entry name" value="Rubrerythrin"/>
</dbReference>
<keyword evidence="4" id="KW-0249">Electron transport</keyword>
<dbReference type="InterPro" id="IPR009040">
    <property type="entry name" value="Ferritin-like_diiron"/>
</dbReference>
<evidence type="ECO:0000256" key="3">
    <source>
        <dbReference type="ARBA" id="ARBA00022723"/>
    </source>
</evidence>
<dbReference type="SUPFAM" id="SSF47240">
    <property type="entry name" value="Ferritin-like"/>
    <property type="match status" value="1"/>
</dbReference>
<dbReference type="Pfam" id="PF02915">
    <property type="entry name" value="Rubrerythrin"/>
    <property type="match status" value="1"/>
</dbReference>
<dbReference type="InterPro" id="IPR024934">
    <property type="entry name" value="Rubredoxin-like_dom"/>
</dbReference>
<dbReference type="PROSITE" id="PS50903">
    <property type="entry name" value="RUBREDOXIN_LIKE"/>
    <property type="match status" value="1"/>
</dbReference>
<evidence type="ECO:0000256" key="1">
    <source>
        <dbReference type="ARBA" id="ARBA00001965"/>
    </source>
</evidence>
<evidence type="ECO:0000256" key="2">
    <source>
        <dbReference type="ARBA" id="ARBA00022448"/>
    </source>
</evidence>